<dbReference type="AlphaFoldDB" id="A0A6V8P7X9"/>
<dbReference type="GO" id="GO:0003723">
    <property type="term" value="F:RNA binding"/>
    <property type="evidence" value="ECO:0007669"/>
    <property type="project" value="InterPro"/>
</dbReference>
<evidence type="ECO:0000256" key="3">
    <source>
        <dbReference type="ARBA" id="ARBA00022490"/>
    </source>
</evidence>
<dbReference type="Proteomes" id="UP000580051">
    <property type="component" value="Unassembled WGS sequence"/>
</dbReference>
<dbReference type="PANTHER" id="PTHR43721:SF22">
    <property type="entry name" value="ELONGATION FACTOR TU, MITOCHONDRIAL"/>
    <property type="match status" value="1"/>
</dbReference>
<dbReference type="GO" id="GO:0001514">
    <property type="term" value="P:selenocysteine incorporation"/>
    <property type="evidence" value="ECO:0007669"/>
    <property type="project" value="InterPro"/>
</dbReference>
<dbReference type="InterPro" id="IPR050055">
    <property type="entry name" value="EF-Tu_GTPase"/>
</dbReference>
<proteinExistence type="predicted"/>
<evidence type="ECO:0000313" key="12">
    <source>
        <dbReference type="Proteomes" id="UP000580051"/>
    </source>
</evidence>
<keyword evidence="11" id="KW-0251">Elongation factor</keyword>
<dbReference type="EMBL" id="BLRV01000017">
    <property type="protein sequence ID" value="GFP21090.1"/>
    <property type="molecule type" value="Genomic_DNA"/>
</dbReference>
<dbReference type="GO" id="GO:0003924">
    <property type="term" value="F:GTPase activity"/>
    <property type="evidence" value="ECO:0007669"/>
    <property type="project" value="InterPro"/>
</dbReference>
<dbReference type="GO" id="GO:0005737">
    <property type="term" value="C:cytoplasm"/>
    <property type="evidence" value="ECO:0007669"/>
    <property type="project" value="UniProtKB-SubCell"/>
</dbReference>
<evidence type="ECO:0000256" key="7">
    <source>
        <dbReference type="ARBA" id="ARBA00025526"/>
    </source>
</evidence>
<dbReference type="Gene3D" id="3.40.50.300">
    <property type="entry name" value="P-loop containing nucleotide triphosphate hydrolases"/>
    <property type="match status" value="1"/>
</dbReference>
<dbReference type="InterPro" id="IPR031157">
    <property type="entry name" value="G_TR_CS"/>
</dbReference>
<gene>
    <name evidence="10" type="ORF">HKBW3S06_00316</name>
    <name evidence="11" type="ORF">HKBW3S33_00523</name>
</gene>
<comment type="caution">
    <text evidence="11">The sequence shown here is derived from an EMBL/GenBank/DDBJ whole genome shotgun (WGS) entry which is preliminary data.</text>
</comment>
<dbReference type="InterPro" id="IPR004535">
    <property type="entry name" value="Transl_elong_SelB"/>
</dbReference>
<dbReference type="InterPro" id="IPR036388">
    <property type="entry name" value="WH-like_DNA-bd_sf"/>
</dbReference>
<dbReference type="InterPro" id="IPR057335">
    <property type="entry name" value="Beta-barrel_SelB"/>
</dbReference>
<dbReference type="CDD" id="cd04171">
    <property type="entry name" value="SelB"/>
    <property type="match status" value="1"/>
</dbReference>
<comment type="subcellular location">
    <subcellularLocation>
        <location evidence="1">Cytoplasm</location>
    </subcellularLocation>
</comment>
<evidence type="ECO:0000313" key="11">
    <source>
        <dbReference type="EMBL" id="GFP27111.1"/>
    </source>
</evidence>
<dbReference type="GO" id="GO:0003746">
    <property type="term" value="F:translation elongation factor activity"/>
    <property type="evidence" value="ECO:0007669"/>
    <property type="project" value="UniProtKB-KW"/>
</dbReference>
<dbReference type="Pfam" id="PF09106">
    <property type="entry name" value="WHD_2nd_SelB"/>
    <property type="match status" value="1"/>
</dbReference>
<name>A0A6V8P7X9_9ACTN</name>
<dbReference type="InterPro" id="IPR000795">
    <property type="entry name" value="T_Tr_GTP-bd_dom"/>
</dbReference>
<dbReference type="PRINTS" id="PR00315">
    <property type="entry name" value="ELONGATNFCT"/>
</dbReference>
<dbReference type="InterPro" id="IPR009000">
    <property type="entry name" value="Transl_B-barrel_sf"/>
</dbReference>
<dbReference type="InterPro" id="IPR004161">
    <property type="entry name" value="EFTu-like_2"/>
</dbReference>
<dbReference type="NCBIfam" id="TIGR00231">
    <property type="entry name" value="small_GTP"/>
    <property type="match status" value="1"/>
</dbReference>
<dbReference type="SUPFAM" id="SSF50447">
    <property type="entry name" value="Translation proteins"/>
    <property type="match status" value="1"/>
</dbReference>
<feature type="domain" description="Tr-type G" evidence="9">
    <location>
        <begin position="7"/>
        <end position="179"/>
    </location>
</feature>
<dbReference type="InterPro" id="IPR005225">
    <property type="entry name" value="Small_GTP-bd"/>
</dbReference>
<dbReference type="CDD" id="cd15491">
    <property type="entry name" value="selB_III"/>
    <property type="match status" value="1"/>
</dbReference>
<dbReference type="RefSeq" id="WP_176226230.1">
    <property type="nucleotide sequence ID" value="NZ_BLRV01000017.1"/>
</dbReference>
<keyword evidence="5" id="KW-0648">Protein biosynthesis</keyword>
<dbReference type="InterPro" id="IPR015191">
    <property type="entry name" value="SelB_WHD4"/>
</dbReference>
<dbReference type="NCBIfam" id="TIGR00475">
    <property type="entry name" value="selB"/>
    <property type="match status" value="1"/>
</dbReference>
<evidence type="ECO:0000256" key="5">
    <source>
        <dbReference type="ARBA" id="ARBA00022917"/>
    </source>
</evidence>
<dbReference type="Gene3D" id="1.10.10.10">
    <property type="entry name" value="Winged helix-like DNA-binding domain superfamily/Winged helix DNA-binding domain"/>
    <property type="match status" value="1"/>
</dbReference>
<evidence type="ECO:0000256" key="8">
    <source>
        <dbReference type="ARBA" id="ARBA00031615"/>
    </source>
</evidence>
<dbReference type="InterPro" id="IPR027417">
    <property type="entry name" value="P-loop_NTPase"/>
</dbReference>
<evidence type="ECO:0000256" key="1">
    <source>
        <dbReference type="ARBA" id="ARBA00004496"/>
    </source>
</evidence>
<dbReference type="PANTHER" id="PTHR43721">
    <property type="entry name" value="ELONGATION FACTOR TU-RELATED"/>
    <property type="match status" value="1"/>
</dbReference>
<reference evidence="12 13" key="1">
    <citation type="journal article" date="2020" name="Front. Microbiol.">
        <title>Single-cell genomics of novel Actinobacteria with the Wood-Ljungdahl pathway discovered in a serpentinizing system.</title>
        <authorList>
            <person name="Merino N."/>
            <person name="Kawai M."/>
            <person name="Boyd E.S."/>
            <person name="Colman D.R."/>
            <person name="McGlynn S.E."/>
            <person name="Nealson K.H."/>
            <person name="Kurokawa K."/>
            <person name="Hongoh Y."/>
        </authorList>
    </citation>
    <scope>NUCLEOTIDE SEQUENCE [LARGE SCALE GENOMIC DNA]</scope>
    <source>
        <strain evidence="10 12">S06</strain>
        <strain evidence="11 13">S33</strain>
    </source>
</reference>
<dbReference type="Gene3D" id="2.40.30.10">
    <property type="entry name" value="Translation factors"/>
    <property type="match status" value="1"/>
</dbReference>
<keyword evidence="13" id="KW-1185">Reference proteome</keyword>
<dbReference type="SUPFAM" id="SSF46785">
    <property type="entry name" value="Winged helix' DNA-binding domain"/>
    <property type="match status" value="3"/>
</dbReference>
<comment type="function">
    <text evidence="7">Translation factor necessary for the incorporation of selenocysteine into proteins. It probably replaces EF-Tu for the insertion of selenocysteine directed by the UGA codon. SelB binds GTP and GDP.</text>
</comment>
<dbReference type="Pfam" id="PF00009">
    <property type="entry name" value="GTP_EFTU"/>
    <property type="match status" value="1"/>
</dbReference>
<dbReference type="Proteomes" id="UP000591948">
    <property type="component" value="Unassembled WGS sequence"/>
</dbReference>
<protein>
    <recommendedName>
        <fullName evidence="2">Selenocysteine-specific elongation factor</fullName>
    </recommendedName>
    <alternativeName>
        <fullName evidence="8">SelB translation factor</fullName>
    </alternativeName>
</protein>
<dbReference type="GO" id="GO:0005525">
    <property type="term" value="F:GTP binding"/>
    <property type="evidence" value="ECO:0007669"/>
    <property type="project" value="UniProtKB-KW"/>
</dbReference>
<dbReference type="SUPFAM" id="SSF50465">
    <property type="entry name" value="EF-Tu/eEF-1alpha/eIF2-gamma C-terminal domain"/>
    <property type="match status" value="1"/>
</dbReference>
<keyword evidence="4" id="KW-0547">Nucleotide-binding</keyword>
<dbReference type="EMBL" id="BLRY01000016">
    <property type="protein sequence ID" value="GFP27111.1"/>
    <property type="molecule type" value="Genomic_DNA"/>
</dbReference>
<dbReference type="Gene3D" id="1.10.10.2770">
    <property type="match status" value="1"/>
</dbReference>
<evidence type="ECO:0000313" key="10">
    <source>
        <dbReference type="EMBL" id="GFP21090.1"/>
    </source>
</evidence>
<organism evidence="11 13">
    <name type="scientific">Candidatus Hakubella thermalkaliphila</name>
    <dbReference type="NCBI Taxonomy" id="2754717"/>
    <lineage>
        <taxon>Bacteria</taxon>
        <taxon>Bacillati</taxon>
        <taxon>Actinomycetota</taxon>
        <taxon>Actinomycetota incertae sedis</taxon>
        <taxon>Candidatus Hakubellales</taxon>
        <taxon>Candidatus Hakubellaceae</taxon>
        <taxon>Candidatus Hakubella</taxon>
    </lineage>
</organism>
<dbReference type="Pfam" id="PF25461">
    <property type="entry name" value="Beta-barrel_SelB"/>
    <property type="match status" value="1"/>
</dbReference>
<dbReference type="InterPro" id="IPR009001">
    <property type="entry name" value="Transl_elong_EF1A/Init_IF2_C"/>
</dbReference>
<dbReference type="InterPro" id="IPR015190">
    <property type="entry name" value="Elong_fac_SelB-wing-hlx_typ-2"/>
</dbReference>
<dbReference type="CDD" id="cd03696">
    <property type="entry name" value="SelB_II"/>
    <property type="match status" value="1"/>
</dbReference>
<evidence type="ECO:0000256" key="2">
    <source>
        <dbReference type="ARBA" id="ARBA00015953"/>
    </source>
</evidence>
<dbReference type="PROSITE" id="PS51722">
    <property type="entry name" value="G_TR_2"/>
    <property type="match status" value="1"/>
</dbReference>
<dbReference type="Pfam" id="PF03144">
    <property type="entry name" value="GTP_EFTU_D2"/>
    <property type="match status" value="1"/>
</dbReference>
<dbReference type="PROSITE" id="PS00301">
    <property type="entry name" value="G_TR_1"/>
    <property type="match status" value="1"/>
</dbReference>
<evidence type="ECO:0000313" key="13">
    <source>
        <dbReference type="Proteomes" id="UP000591948"/>
    </source>
</evidence>
<dbReference type="InterPro" id="IPR036390">
    <property type="entry name" value="WH_DNA-bd_sf"/>
</dbReference>
<sequence>MGEDSFSPYIIIGTAGHIDHGKTELVKRMTGTDTDRLKEEKQRGISIDIGFAELKLPSGRNVAIIDVPGHERFVKNMLAGSTGVDIGLLVVAADDGVMPQTREHLAILELLGIKRLVVALTKIDLVDKEWQGLIEEQIRDFLRDTAFADAPLVSVSSRTGENVDVLIGLLDELSAVRSDKEIDPPLRMPIDRVFSLSGIGTVVTGTLWSGTIEVDQTVEVLPGRLRSRVRSIQVFNRPVPRAFPAQRVALNLVGVKRDELSRGDVIVSPASFSITYVFDARVRILKDVGRGYRNRSPVRIYHGTRETEARMVIIDGIAHAPRRTTSHENCVIFKGESIKPGQEAYVQIRMIEPLVLRYQDRFVLRSYSPITTIGGGVMLDIHPPKYRKKSKDWPSRYQILEEGTIEQLTLFLFQEKDPLPLSAQDIVSRFGLRETEVRQTLQAMLSQGKVVELGKGGEILYLLRSGLDSLEDQVINFISQYLRENPLQRGVDRRLLQEEIFPKFTQRQFDLLLDKMVGEGKLFSSGSEISHQRLDRRLEGEVRAELDRFLDLVRKDKYSPPSLAEIGEGLGLDGDKIKRIVKALVDEGSLVRVKQDLYYGREVMEAIKDKVREFVHLHGKITLADLRDQLSTSRKYAQAILEYLDSVGFTRRIEDYRILK</sequence>
<keyword evidence="3" id="KW-0963">Cytoplasm</keyword>
<dbReference type="SUPFAM" id="SSF52540">
    <property type="entry name" value="P-loop containing nucleoside triphosphate hydrolases"/>
    <property type="match status" value="1"/>
</dbReference>
<keyword evidence="6" id="KW-0342">GTP-binding</keyword>
<accession>A0A6V8P7X9</accession>
<evidence type="ECO:0000259" key="9">
    <source>
        <dbReference type="PROSITE" id="PS51722"/>
    </source>
</evidence>
<dbReference type="Pfam" id="PF09107">
    <property type="entry name" value="WHD_3rd_SelB"/>
    <property type="match status" value="1"/>
</dbReference>
<evidence type="ECO:0000256" key="4">
    <source>
        <dbReference type="ARBA" id="ARBA00022741"/>
    </source>
</evidence>
<evidence type="ECO:0000256" key="6">
    <source>
        <dbReference type="ARBA" id="ARBA00023134"/>
    </source>
</evidence>